<name>A0A8J6MC81_9FIRM</name>
<organism evidence="4 5">
    <name type="scientific">Flintibacter hominis</name>
    <dbReference type="NCBI Taxonomy" id="2763048"/>
    <lineage>
        <taxon>Bacteria</taxon>
        <taxon>Bacillati</taxon>
        <taxon>Bacillota</taxon>
        <taxon>Clostridia</taxon>
        <taxon>Eubacteriales</taxon>
        <taxon>Flintibacter</taxon>
    </lineage>
</organism>
<dbReference type="InterPro" id="IPR001119">
    <property type="entry name" value="SLH_dom"/>
</dbReference>
<dbReference type="Pfam" id="PF13306">
    <property type="entry name" value="LRR_5"/>
    <property type="match status" value="2"/>
</dbReference>
<dbReference type="Proteomes" id="UP000628736">
    <property type="component" value="Unassembled WGS sequence"/>
</dbReference>
<feature type="chain" id="PRO_5035198007" evidence="2">
    <location>
        <begin position="26"/>
        <end position="1195"/>
    </location>
</feature>
<sequence>MKKRLTAILLTLALVLSLGPVSVWAAGGSGLSPDDPMAVPEEGMVIDGTAYRGVSSDWLSRVNPSGDEMYFSIKIPSSVTTIGSGGTVGTNVFSNLGKSKVVIDFSEATSLTTIESQAAMGAPIIGVLDLSKTKVQTIEKSAFSRCTGLTGVILPDTLEVLGAADGSSGSVFNGCSGLEFVRTANSEESTVFELPDSLKAIGKQTFKDAFSAGMDVKVVIPESVETIGSESFYSGRISQIVVKRQGDGWSSNYSGYNGKAFHTGNSNLLIIFNDGESYLDYKVNCNPTGTSRNAMTHPLTIRFGDTGIQQEKLNYQSIQYTRIEGTDFWEKDTAYTLPTLDNTPDEKLGYDIQWMLGSSALTNTGKVDTNQTNPQAKVSYSLQNPTVQFSVDGVAQANGNLTVELDDQEHTAGVLVSHPLLLEEQGSTEDEYVYFQYCWWDEYDQTPNGPRSIAEPDIFSNSEGSGILNRVKTKRSEIPIESKDHERISPNQYMVEIYGYIVRNGGEPKLFYKSHYNFIDFGSDNDYEATVTNSYVFQVTVIEPKTITIESQDITAYTGGDSINDDSFPTARYKVTGAENVTLGEIVVTGKAGVEYVLSDIEEGEIVLLPWLEEGFVPKAEANALSDNEYDTVEDDGQAGKYEIVATNLNELTVKTKDGDPVDIDFYPGTLTVRSVSDPDKVLDNTVDIAQPVVHSEDGVDTDDGIAVAVIPDGAHFYTNGQEDLGVLGTDTTDPDANPQIALLFDNILERDAAAQADTQALLAERAAETGHALTENQYEFKYLDLINEHDGNAWVSTDRDITIFWPYPEAVKSSYNDYTFSVLHFEGLHREYQIDTAEDMEKLIDDSNVVSISAAKTDKGVKFTLSGDTANGSFSPFALAWTKESGGSSGGGGGTTRYTITASAEDGGSISPSGSVRVARGSDKTFTIRADIGYEIADVLVDGESVGAVRSYTFENVREKHTIQAQFRAVKPVADPDHTGVSNWLNAEDHMAYLTGYPDGTFGPNRSMTRAEVAQMFYALLLDQDVKLTVSFSDVPTEAWYAKAVNTLASLGMVDGVGGGRFDPDRAITRAEFTTIAMGFAHRVSEGEAGFSDVSESDWFYPYVMSASQYGWIGGYSDGTFRPNNTITRSEVTTIVNNMLARAADKDYVDAHADSLRQFPDVAEGYWGYYQIMEAVNSHNYTKSDGMEDWTRLK</sequence>
<evidence type="ECO:0000256" key="1">
    <source>
        <dbReference type="ARBA" id="ARBA00022737"/>
    </source>
</evidence>
<keyword evidence="5" id="KW-1185">Reference proteome</keyword>
<evidence type="ECO:0000256" key="2">
    <source>
        <dbReference type="SAM" id="SignalP"/>
    </source>
</evidence>
<dbReference type="RefSeq" id="WP_186851978.1">
    <property type="nucleotide sequence ID" value="NZ_JACOPO010000001.1"/>
</dbReference>
<dbReference type="Pfam" id="PF00395">
    <property type="entry name" value="SLH"/>
    <property type="match status" value="3"/>
</dbReference>
<feature type="domain" description="SLH" evidence="3">
    <location>
        <begin position="965"/>
        <end position="1028"/>
    </location>
</feature>
<feature type="signal peptide" evidence="2">
    <location>
        <begin position="1"/>
        <end position="25"/>
    </location>
</feature>
<proteinExistence type="predicted"/>
<keyword evidence="2" id="KW-0732">Signal</keyword>
<dbReference type="Gene3D" id="3.80.10.10">
    <property type="entry name" value="Ribonuclease Inhibitor"/>
    <property type="match status" value="1"/>
</dbReference>
<dbReference type="PANTHER" id="PTHR43308:SF5">
    <property type="entry name" value="S-LAYER PROTEIN _ PEPTIDOGLYCAN ENDO-BETA-N-ACETYLGLUCOSAMINIDASE"/>
    <property type="match status" value="1"/>
</dbReference>
<dbReference type="InterPro" id="IPR026906">
    <property type="entry name" value="LRR_5"/>
</dbReference>
<feature type="domain" description="SLH" evidence="3">
    <location>
        <begin position="1088"/>
        <end position="1151"/>
    </location>
</feature>
<evidence type="ECO:0000313" key="4">
    <source>
        <dbReference type="EMBL" id="MBC5721566.1"/>
    </source>
</evidence>
<evidence type="ECO:0000313" key="5">
    <source>
        <dbReference type="Proteomes" id="UP000628736"/>
    </source>
</evidence>
<comment type="caution">
    <text evidence="4">The sequence shown here is derived from an EMBL/GenBank/DDBJ whole genome shotgun (WGS) entry which is preliminary data.</text>
</comment>
<dbReference type="PANTHER" id="PTHR43308">
    <property type="entry name" value="OUTER MEMBRANE PROTEIN ALPHA-RELATED"/>
    <property type="match status" value="1"/>
</dbReference>
<dbReference type="EMBL" id="JACOPO010000001">
    <property type="protein sequence ID" value="MBC5721566.1"/>
    <property type="molecule type" value="Genomic_DNA"/>
</dbReference>
<feature type="domain" description="SLH" evidence="3">
    <location>
        <begin position="1029"/>
        <end position="1087"/>
    </location>
</feature>
<keyword evidence="1" id="KW-0677">Repeat</keyword>
<accession>A0A8J6MC81</accession>
<dbReference type="PROSITE" id="PS51272">
    <property type="entry name" value="SLH"/>
    <property type="match status" value="3"/>
</dbReference>
<reference evidence="4" key="1">
    <citation type="submission" date="2020-08" db="EMBL/GenBank/DDBJ databases">
        <title>Genome public.</title>
        <authorList>
            <person name="Liu C."/>
            <person name="Sun Q."/>
        </authorList>
    </citation>
    <scope>NUCLEOTIDE SEQUENCE</scope>
    <source>
        <strain evidence="4">NSJ-23</strain>
    </source>
</reference>
<gene>
    <name evidence="4" type="ORF">H8S11_01825</name>
</gene>
<dbReference type="InterPro" id="IPR032675">
    <property type="entry name" value="LRR_dom_sf"/>
</dbReference>
<dbReference type="InterPro" id="IPR051465">
    <property type="entry name" value="Cell_Envelope_Struct_Comp"/>
</dbReference>
<dbReference type="AlphaFoldDB" id="A0A8J6MC81"/>
<evidence type="ECO:0000259" key="3">
    <source>
        <dbReference type="PROSITE" id="PS51272"/>
    </source>
</evidence>
<protein>
    <submittedName>
        <fullName evidence="4">S-layer homology domain-containing protein</fullName>
    </submittedName>
</protein>